<dbReference type="Gene3D" id="3.40.50.150">
    <property type="entry name" value="Vaccinia Virus protein VP39"/>
    <property type="match status" value="1"/>
</dbReference>
<dbReference type="InterPro" id="IPR029063">
    <property type="entry name" value="SAM-dependent_MTases_sf"/>
</dbReference>
<dbReference type="InterPro" id="IPR028589">
    <property type="entry name" value="SPB1-like"/>
</dbReference>
<dbReference type="Pfam" id="PF07780">
    <property type="entry name" value="Spb1_C"/>
    <property type="match status" value="1"/>
</dbReference>
<evidence type="ECO:0000256" key="9">
    <source>
        <dbReference type="SAM" id="MobiDB-lite"/>
    </source>
</evidence>
<feature type="binding site" evidence="8">
    <location>
        <position position="79"/>
    </location>
    <ligand>
        <name>S-adenosyl-L-methionine</name>
        <dbReference type="ChEBI" id="CHEBI:59789"/>
    </ligand>
</feature>
<feature type="compositionally biased region" description="Basic and acidic residues" evidence="9">
    <location>
        <begin position="495"/>
        <end position="504"/>
    </location>
</feature>
<dbReference type="HAMAP" id="MF_03163">
    <property type="entry name" value="RNA_methyltr_E_SPB1"/>
    <property type="match status" value="1"/>
</dbReference>
<dbReference type="GO" id="GO:0005730">
    <property type="term" value="C:nucleolus"/>
    <property type="evidence" value="ECO:0007669"/>
    <property type="project" value="UniProtKB-SubCell"/>
</dbReference>
<dbReference type="GO" id="GO:0030687">
    <property type="term" value="C:preribosome, large subunit precursor"/>
    <property type="evidence" value="ECO:0007669"/>
    <property type="project" value="TreeGrafter"/>
</dbReference>
<dbReference type="GO" id="GO:0000463">
    <property type="term" value="P:maturation of LSU-rRNA from tricistronic rRNA transcript (SSU-rRNA, 5.8S rRNA, LSU-rRNA)"/>
    <property type="evidence" value="ECO:0007669"/>
    <property type="project" value="TreeGrafter"/>
</dbReference>
<evidence type="ECO:0000256" key="6">
    <source>
        <dbReference type="ARBA" id="ARBA00022691"/>
    </source>
</evidence>
<name>A0A6T6BUI9_9RHOD</name>
<evidence type="ECO:0000256" key="7">
    <source>
        <dbReference type="ARBA" id="ARBA00023242"/>
    </source>
</evidence>
<dbReference type="InterPro" id="IPR015507">
    <property type="entry name" value="rRNA-MeTfrase_E"/>
</dbReference>
<dbReference type="Pfam" id="PF01728">
    <property type="entry name" value="FtsJ"/>
    <property type="match status" value="1"/>
</dbReference>
<evidence type="ECO:0000256" key="3">
    <source>
        <dbReference type="ARBA" id="ARBA00022552"/>
    </source>
</evidence>
<keyword evidence="5 8" id="KW-0808">Transferase</keyword>
<feature type="domain" description="Ribosomal RNA methyltransferase SPB1-like C-terminal" evidence="11">
    <location>
        <begin position="605"/>
        <end position="833"/>
    </location>
</feature>
<organism evidence="14">
    <name type="scientific">Compsopogon caeruleus</name>
    <dbReference type="NCBI Taxonomy" id="31354"/>
    <lineage>
        <taxon>Eukaryota</taxon>
        <taxon>Rhodophyta</taxon>
        <taxon>Compsopogonophyceae</taxon>
        <taxon>Compsopogonales</taxon>
        <taxon>Compsopogonaceae</taxon>
        <taxon>Compsopogon</taxon>
    </lineage>
</organism>
<feature type="compositionally biased region" description="Basic residues" evidence="9">
    <location>
        <begin position="835"/>
        <end position="845"/>
    </location>
</feature>
<evidence type="ECO:0000259" key="12">
    <source>
        <dbReference type="Pfam" id="PF11861"/>
    </source>
</evidence>
<dbReference type="HAMAP" id="MF_01547">
    <property type="entry name" value="RNA_methyltr_E"/>
    <property type="match status" value="1"/>
</dbReference>
<evidence type="ECO:0000313" key="13">
    <source>
        <dbReference type="EMBL" id="CAD9232637.1"/>
    </source>
</evidence>
<feature type="region of interest" description="Disordered" evidence="9">
    <location>
        <begin position="585"/>
        <end position="637"/>
    </location>
</feature>
<feature type="region of interest" description="Disordered" evidence="9">
    <location>
        <begin position="772"/>
        <end position="845"/>
    </location>
</feature>
<reference evidence="14" key="1">
    <citation type="submission" date="2021-01" db="EMBL/GenBank/DDBJ databases">
        <authorList>
            <person name="Corre E."/>
            <person name="Pelletier E."/>
            <person name="Niang G."/>
            <person name="Scheremetjew M."/>
            <person name="Finn R."/>
            <person name="Kale V."/>
            <person name="Holt S."/>
            <person name="Cochrane G."/>
            <person name="Meng A."/>
            <person name="Brown T."/>
            <person name="Cohen L."/>
        </authorList>
    </citation>
    <scope>NUCLEOTIDE SEQUENCE</scope>
    <source>
        <strain evidence="14">SAG 36.94</strain>
    </source>
</reference>
<comment type="function">
    <text evidence="8">Probable methyltransferase involved in the maturation of rRNA and in the biogenesis of ribosomal subunits.</text>
</comment>
<dbReference type="EC" id="2.1.1.-" evidence="8"/>
<feature type="binding site" evidence="8">
    <location>
        <position position="61"/>
    </location>
    <ligand>
        <name>S-adenosyl-L-methionine</name>
        <dbReference type="ChEBI" id="CHEBI:59789"/>
    </ligand>
</feature>
<gene>
    <name evidence="13" type="ORF">CCAE0312_LOCUS4720</name>
    <name evidence="14" type="ORF">CCAE0312_LOCUS4721</name>
    <name evidence="15" type="ORF">CCAE0312_LOCUS4722</name>
</gene>
<dbReference type="GO" id="GO:0016435">
    <property type="term" value="F:rRNA (guanine) methyltransferase activity"/>
    <property type="evidence" value="ECO:0007669"/>
    <property type="project" value="TreeGrafter"/>
</dbReference>
<feature type="binding site" evidence="8">
    <location>
        <position position="126"/>
    </location>
    <ligand>
        <name>S-adenosyl-L-methionine</name>
        <dbReference type="ChEBI" id="CHEBI:59789"/>
    </ligand>
</feature>
<feature type="domain" description="Ribosomal RNA methyltransferase FtsJ" evidence="10">
    <location>
        <begin position="26"/>
        <end position="209"/>
    </location>
</feature>
<feature type="region of interest" description="Disordered" evidence="9">
    <location>
        <begin position="359"/>
        <end position="379"/>
    </location>
</feature>
<dbReference type="EMBL" id="HBGH01008607">
    <property type="protein sequence ID" value="CAD9232639.1"/>
    <property type="molecule type" value="Transcribed_RNA"/>
</dbReference>
<dbReference type="Pfam" id="PF11861">
    <property type="entry name" value="DUF3381"/>
    <property type="match status" value="1"/>
</dbReference>
<comment type="catalytic activity">
    <reaction evidence="8">
        <text>a ribonucleotide in rRNA + S-adenosyl-L-methionine = a 2'-O-methylribonucleotide in rRNA + S-adenosyl-L-homocysteine + H(+)</text>
        <dbReference type="Rhea" id="RHEA:48628"/>
        <dbReference type="Rhea" id="RHEA-COMP:12164"/>
        <dbReference type="Rhea" id="RHEA-COMP:12165"/>
        <dbReference type="ChEBI" id="CHEBI:15378"/>
        <dbReference type="ChEBI" id="CHEBI:57856"/>
        <dbReference type="ChEBI" id="CHEBI:59789"/>
        <dbReference type="ChEBI" id="CHEBI:90675"/>
        <dbReference type="ChEBI" id="CHEBI:90676"/>
    </reaction>
</comment>
<comment type="similarity">
    <text evidence="8">Belongs to the class I-like SAM-binding methyltransferase superfamily. RNA methyltransferase RlmE family. SPB1 subfamily.</text>
</comment>
<evidence type="ECO:0000256" key="2">
    <source>
        <dbReference type="ARBA" id="ARBA00022517"/>
    </source>
</evidence>
<sequence length="845" mass="95806">MAKKNTKKTGKSRQDKYYQLAKEQGFRSRASFKLIQLNRRYDFLTAASHGVLDLCAAPGGWLQVVRKYAPVGVPAIGVDLVPIRNIPGVQTLAGDITSESCRADIRRLLKEAYSGHDGRFSVVLNDGSPNMGTAWLQDAFAQNELTLRALHLATEFLRAGGWFVTKVFRSSDYTSLLFVMNNLFKKVVSTKPAASRNESAEIYVICQGYLDPKRIDHRLLDPKFVFADLGKELTPAQEREEEFDAARKLLLSKKKRKPKLAEGYAEGSIVLVQKRPVIDFIRSQYPLSVLAAATELVFKNSVGEETDVEIKLRQMSETTEEILELCHDLRVLGRGDFKRLLKWRVRARRNLLDEINTPEVNGDCEESQDTGTDEDENTMDDIRKALLAKDKRKKKRLNRMRSKRQRSIDLKMTLPGDEIDSPIEAGLFSLKAVSSIHGMDHEVPADIPDCDTAVEGENEFMADESSWGDMDSDEEYTAKVEAQLDNLYQEYLERRKGGKDKEQKVATNQISPAENVRDGQENAFEVVPDRFSEESEESDLSLSDSDGERNLTQESVLSREANLWFSQPLLKKALCLSSVSEEDGEVKRTDFRESKEDPDNLENPQSKMQHKSQHSQVNEDDGDTTQTAPDIPAKFDSSRLSLEEKAEILAIGKKLKFDGRHKREDILDDSWNRYSFDDDFDQLPVWFRKEDLEGRQRIKPVTKEEVDDMKAYLVQLQGLPSKKVAEARARKRIKLAKRFDEVKQRANAIVEQTDIAQTSKAKQIESLYKKSGLTGGRKAKRRSSGKQYMVSTAGGGKKAVGRSQQSGPKVKGQGKTRYVDRRLKKDKRGIAKTSKNQKVKRPRHR</sequence>
<dbReference type="GO" id="GO:0008650">
    <property type="term" value="F:rRNA (uridine-2'-O-)-methyltransferase activity"/>
    <property type="evidence" value="ECO:0007669"/>
    <property type="project" value="TreeGrafter"/>
</dbReference>
<accession>A0A6T6BUI9</accession>
<feature type="domain" description="DUF3381" evidence="12">
    <location>
        <begin position="255"/>
        <end position="405"/>
    </location>
</feature>
<keyword evidence="7 8" id="KW-0539">Nucleus</keyword>
<evidence type="ECO:0000256" key="1">
    <source>
        <dbReference type="ARBA" id="ARBA00004604"/>
    </source>
</evidence>
<dbReference type="FunFam" id="3.40.50.150:FF:000004">
    <property type="entry name" value="AdoMet-dependent rRNA methyltransferase SPB1"/>
    <property type="match status" value="1"/>
</dbReference>
<dbReference type="AlphaFoldDB" id="A0A6T6BUI9"/>
<feature type="compositionally biased region" description="Basic and acidic residues" evidence="9">
    <location>
        <begin position="585"/>
        <end position="598"/>
    </location>
</feature>
<keyword evidence="2 8" id="KW-0690">Ribosome biogenesis</keyword>
<keyword evidence="4 8" id="KW-0489">Methyltransferase</keyword>
<feature type="compositionally biased region" description="Acidic residues" evidence="9">
    <location>
        <begin position="362"/>
        <end position="379"/>
    </location>
</feature>
<dbReference type="PANTHER" id="PTHR10920">
    <property type="entry name" value="RIBOSOMAL RNA METHYLTRANSFERASE"/>
    <property type="match status" value="1"/>
</dbReference>
<evidence type="ECO:0000256" key="5">
    <source>
        <dbReference type="ARBA" id="ARBA00022679"/>
    </source>
</evidence>
<evidence type="ECO:0000259" key="11">
    <source>
        <dbReference type="Pfam" id="PF07780"/>
    </source>
</evidence>
<dbReference type="InterPro" id="IPR024576">
    <property type="entry name" value="rRNA_MeTfrase_Spb1_DUF3381"/>
</dbReference>
<feature type="binding site" evidence="8">
    <location>
        <position position="95"/>
    </location>
    <ligand>
        <name>S-adenosyl-L-methionine</name>
        <dbReference type="ChEBI" id="CHEBI:59789"/>
    </ligand>
</feature>
<dbReference type="InterPro" id="IPR050082">
    <property type="entry name" value="RNA_methyltr_RlmE"/>
</dbReference>
<dbReference type="InterPro" id="IPR012920">
    <property type="entry name" value="rRNA_MeTfrase_SPB1-like_C"/>
</dbReference>
<dbReference type="GO" id="GO:0000466">
    <property type="term" value="P:maturation of 5.8S rRNA from tricistronic rRNA transcript (SSU-rRNA, 5.8S rRNA, LSU-rRNA)"/>
    <property type="evidence" value="ECO:0007669"/>
    <property type="project" value="TreeGrafter"/>
</dbReference>
<evidence type="ECO:0000259" key="10">
    <source>
        <dbReference type="Pfam" id="PF01728"/>
    </source>
</evidence>
<evidence type="ECO:0000256" key="8">
    <source>
        <dbReference type="HAMAP-Rule" id="MF_03163"/>
    </source>
</evidence>
<feature type="active site" description="Proton acceptor" evidence="8">
    <location>
        <position position="166"/>
    </location>
</feature>
<dbReference type="SUPFAM" id="SSF53335">
    <property type="entry name" value="S-adenosyl-L-methionine-dependent methyltransferases"/>
    <property type="match status" value="1"/>
</dbReference>
<evidence type="ECO:0000313" key="15">
    <source>
        <dbReference type="EMBL" id="CAD9232639.1"/>
    </source>
</evidence>
<dbReference type="EMBL" id="HBGH01008606">
    <property type="protein sequence ID" value="CAD9232638.1"/>
    <property type="molecule type" value="Transcribed_RNA"/>
</dbReference>
<feature type="region of interest" description="Disordered" evidence="9">
    <location>
        <begin position="495"/>
        <end position="549"/>
    </location>
</feature>
<keyword evidence="3 8" id="KW-0698">rRNA processing</keyword>
<proteinExistence type="inferred from homology"/>
<comment type="subcellular location">
    <subcellularLocation>
        <location evidence="1 8">Nucleus</location>
        <location evidence="1 8">Nucleolus</location>
    </subcellularLocation>
</comment>
<evidence type="ECO:0000256" key="4">
    <source>
        <dbReference type="ARBA" id="ARBA00022603"/>
    </source>
</evidence>
<protein>
    <recommendedName>
        <fullName evidence="8">Putative rRNA methyltransferase</fullName>
        <ecNumber evidence="8">2.1.1.-</ecNumber>
    </recommendedName>
    <alternativeName>
        <fullName evidence="8">2'-O-ribose RNA methyltransferase SPB1 homolog</fullName>
    </alternativeName>
</protein>
<keyword evidence="6 8" id="KW-0949">S-adenosyl-L-methionine</keyword>
<dbReference type="InterPro" id="IPR002877">
    <property type="entry name" value="RNA_MeTrfase_FtsJ_dom"/>
</dbReference>
<dbReference type="PANTHER" id="PTHR10920:SF13">
    <property type="entry name" value="PRE-RRNA 2'-O-RIBOSE RNA METHYLTRANSFERASE FTSJ3"/>
    <property type="match status" value="1"/>
</dbReference>
<evidence type="ECO:0000313" key="14">
    <source>
        <dbReference type="EMBL" id="CAD9232638.1"/>
    </source>
</evidence>
<dbReference type="EMBL" id="HBGH01008605">
    <property type="protein sequence ID" value="CAD9232637.1"/>
    <property type="molecule type" value="Transcribed_RNA"/>
</dbReference>
<feature type="binding site" evidence="8">
    <location>
        <position position="59"/>
    </location>
    <ligand>
        <name>S-adenosyl-L-methionine</name>
        <dbReference type="ChEBI" id="CHEBI:59789"/>
    </ligand>
</feature>